<evidence type="ECO:0000256" key="1">
    <source>
        <dbReference type="ARBA" id="ARBA00007381"/>
    </source>
</evidence>
<dbReference type="FunFam" id="3.30.420.40:FF:000028">
    <property type="entry name" value="heat shock 70 kDa protein-like"/>
    <property type="match status" value="1"/>
</dbReference>
<dbReference type="GO" id="GO:0140662">
    <property type="term" value="F:ATP-dependent protein folding chaperone"/>
    <property type="evidence" value="ECO:0007669"/>
    <property type="project" value="InterPro"/>
</dbReference>
<name>A0A9Q1IA10_SYNKA</name>
<evidence type="ECO:0000256" key="3">
    <source>
        <dbReference type="ARBA" id="ARBA00022840"/>
    </source>
</evidence>
<dbReference type="InterPro" id="IPR043129">
    <property type="entry name" value="ATPase_NBD"/>
</dbReference>
<gene>
    <name evidence="4" type="ORF">SKAU_G00417010</name>
</gene>
<dbReference type="AlphaFoldDB" id="A0A9Q1IA10"/>
<evidence type="ECO:0000256" key="2">
    <source>
        <dbReference type="ARBA" id="ARBA00022741"/>
    </source>
</evidence>
<comment type="similarity">
    <text evidence="1">Belongs to the heat shock protein 70 family.</text>
</comment>
<dbReference type="GO" id="GO:0034663">
    <property type="term" value="C:endoplasmic reticulum chaperone complex"/>
    <property type="evidence" value="ECO:0007669"/>
    <property type="project" value="TreeGrafter"/>
</dbReference>
<accession>A0A9Q1IA10</accession>
<dbReference type="PANTHER" id="PTHR45639:SF34">
    <property type="entry name" value="CHAPERONE PROTEIN DNAK"/>
    <property type="match status" value="1"/>
</dbReference>
<dbReference type="GO" id="GO:0030968">
    <property type="term" value="P:endoplasmic reticulum unfolded protein response"/>
    <property type="evidence" value="ECO:0007669"/>
    <property type="project" value="TreeGrafter"/>
</dbReference>
<keyword evidence="2" id="KW-0547">Nucleotide-binding</keyword>
<organism evidence="4 5">
    <name type="scientific">Synaphobranchus kaupii</name>
    <name type="common">Kaup's arrowtooth eel</name>
    <dbReference type="NCBI Taxonomy" id="118154"/>
    <lineage>
        <taxon>Eukaryota</taxon>
        <taxon>Metazoa</taxon>
        <taxon>Chordata</taxon>
        <taxon>Craniata</taxon>
        <taxon>Vertebrata</taxon>
        <taxon>Euteleostomi</taxon>
        <taxon>Actinopterygii</taxon>
        <taxon>Neopterygii</taxon>
        <taxon>Teleostei</taxon>
        <taxon>Anguilliformes</taxon>
        <taxon>Synaphobranchidae</taxon>
        <taxon>Synaphobranchus</taxon>
    </lineage>
</organism>
<dbReference type="Gene3D" id="3.30.420.40">
    <property type="match status" value="1"/>
</dbReference>
<evidence type="ECO:0000313" key="4">
    <source>
        <dbReference type="EMBL" id="KAJ8332805.1"/>
    </source>
</evidence>
<sequence length="178" mass="19766">MDHCQAGLFLEDLTTLEESILLCQLPRNSPGSETPFTLGNTRRVQDIPDQVFQTQDSPRVPLSRDDLFLLPTTQEQREHGKVEIIANDQGNRTTPSYVAFTDSERLIGDAAKNQVAMNPANTVFGVSKNQHTLQAFQDHDWESLSYGLTDRCCITSPLTSLYTISSAPLPPPSRCQTS</sequence>
<comment type="caution">
    <text evidence="4">The sequence shown here is derived from an EMBL/GenBank/DDBJ whole genome shotgun (WGS) entry which is preliminary data.</text>
</comment>
<dbReference type="EMBL" id="JAINUF010000024">
    <property type="protein sequence ID" value="KAJ8332805.1"/>
    <property type="molecule type" value="Genomic_DNA"/>
</dbReference>
<dbReference type="GO" id="GO:0005524">
    <property type="term" value="F:ATP binding"/>
    <property type="evidence" value="ECO:0007669"/>
    <property type="project" value="UniProtKB-KW"/>
</dbReference>
<keyword evidence="5" id="KW-1185">Reference proteome</keyword>
<reference evidence="4" key="1">
    <citation type="journal article" date="2023" name="Science">
        <title>Genome structures resolve the early diversification of teleost fishes.</title>
        <authorList>
            <person name="Parey E."/>
            <person name="Louis A."/>
            <person name="Montfort J."/>
            <person name="Bouchez O."/>
            <person name="Roques C."/>
            <person name="Iampietro C."/>
            <person name="Lluch J."/>
            <person name="Castinel A."/>
            <person name="Donnadieu C."/>
            <person name="Desvignes T."/>
            <person name="Floi Bucao C."/>
            <person name="Jouanno E."/>
            <person name="Wen M."/>
            <person name="Mejri S."/>
            <person name="Dirks R."/>
            <person name="Jansen H."/>
            <person name="Henkel C."/>
            <person name="Chen W.J."/>
            <person name="Zahm M."/>
            <person name="Cabau C."/>
            <person name="Klopp C."/>
            <person name="Thompson A.W."/>
            <person name="Robinson-Rechavi M."/>
            <person name="Braasch I."/>
            <person name="Lecointre G."/>
            <person name="Bobe J."/>
            <person name="Postlethwait J.H."/>
            <person name="Berthelot C."/>
            <person name="Roest Crollius H."/>
            <person name="Guiguen Y."/>
        </authorList>
    </citation>
    <scope>NUCLEOTIDE SEQUENCE</scope>
    <source>
        <strain evidence="4">WJC10195</strain>
    </source>
</reference>
<dbReference type="Pfam" id="PF00012">
    <property type="entry name" value="HSP70"/>
    <property type="match status" value="1"/>
</dbReference>
<evidence type="ECO:0008006" key="6">
    <source>
        <dbReference type="Google" id="ProtNLM"/>
    </source>
</evidence>
<keyword evidence="3" id="KW-0067">ATP-binding</keyword>
<protein>
    <recommendedName>
        <fullName evidence="6">Heat shock protein 70</fullName>
    </recommendedName>
</protein>
<dbReference type="OrthoDB" id="2401965at2759"/>
<evidence type="ECO:0000313" key="5">
    <source>
        <dbReference type="Proteomes" id="UP001152622"/>
    </source>
</evidence>
<dbReference type="SUPFAM" id="SSF53067">
    <property type="entry name" value="Actin-like ATPase domain"/>
    <property type="match status" value="1"/>
</dbReference>
<proteinExistence type="inferred from homology"/>
<dbReference type="Proteomes" id="UP001152622">
    <property type="component" value="Chromosome 24"/>
</dbReference>
<dbReference type="InterPro" id="IPR013126">
    <property type="entry name" value="Hsp_70_fam"/>
</dbReference>
<dbReference type="PRINTS" id="PR00301">
    <property type="entry name" value="HEATSHOCK70"/>
</dbReference>
<dbReference type="PANTHER" id="PTHR45639">
    <property type="entry name" value="HSC70CB, ISOFORM G-RELATED"/>
    <property type="match status" value="1"/>
</dbReference>